<dbReference type="AlphaFoldDB" id="A0A9W8JN26"/>
<accession>A0A9W8JN26</accession>
<dbReference type="OrthoDB" id="2951202at2759"/>
<dbReference type="EMBL" id="JANBPK010000283">
    <property type="protein sequence ID" value="KAJ2935879.1"/>
    <property type="molecule type" value="Genomic_DNA"/>
</dbReference>
<feature type="compositionally biased region" description="Polar residues" evidence="1">
    <location>
        <begin position="77"/>
        <end position="102"/>
    </location>
</feature>
<dbReference type="Proteomes" id="UP001140091">
    <property type="component" value="Unassembled WGS sequence"/>
</dbReference>
<comment type="caution">
    <text evidence="2">The sequence shown here is derived from an EMBL/GenBank/DDBJ whole genome shotgun (WGS) entry which is preliminary data.</text>
</comment>
<proteinExistence type="predicted"/>
<sequence length="267" mass="29728">MSATLPPLPSLASHLQAQLAQIRLLDHDTLFLSANPAFREMIEKIASSESEITWLKASLEAKEEIIKQLKLALAGGNSTSKDQVSGSLKTTDSQRSLASNPASKRRLSQEDTDSDGEDGPEHQFQSCLSDVTRPDRKSPKYAGYSIWTRAEWKIYKSEHGGDKSYSKFNFITTSSGKPKPPTEHKYLNSEARKIYIDAYHLGLDADVWRNRTSDLEEMVVHRLCKHSVELAVGGGWKAVEFMGLHWSDLVGNVRPTLGERKCLIAIG</sequence>
<organism evidence="2 3">
    <name type="scientific">Candolleomyces eurysporus</name>
    <dbReference type="NCBI Taxonomy" id="2828524"/>
    <lineage>
        <taxon>Eukaryota</taxon>
        <taxon>Fungi</taxon>
        <taxon>Dikarya</taxon>
        <taxon>Basidiomycota</taxon>
        <taxon>Agaricomycotina</taxon>
        <taxon>Agaricomycetes</taxon>
        <taxon>Agaricomycetidae</taxon>
        <taxon>Agaricales</taxon>
        <taxon>Agaricineae</taxon>
        <taxon>Psathyrellaceae</taxon>
        <taxon>Candolleomyces</taxon>
    </lineage>
</organism>
<evidence type="ECO:0000313" key="3">
    <source>
        <dbReference type="Proteomes" id="UP001140091"/>
    </source>
</evidence>
<evidence type="ECO:0000256" key="1">
    <source>
        <dbReference type="SAM" id="MobiDB-lite"/>
    </source>
</evidence>
<evidence type="ECO:0000313" key="2">
    <source>
        <dbReference type="EMBL" id="KAJ2935879.1"/>
    </source>
</evidence>
<feature type="region of interest" description="Disordered" evidence="1">
    <location>
        <begin position="77"/>
        <end position="137"/>
    </location>
</feature>
<gene>
    <name evidence="2" type="ORF">H1R20_g1215</name>
</gene>
<reference evidence="2" key="1">
    <citation type="submission" date="2022-06" db="EMBL/GenBank/DDBJ databases">
        <title>Genome Sequence of Candolleomyces eurysporus.</title>
        <authorList>
            <person name="Buettner E."/>
        </authorList>
    </citation>
    <scope>NUCLEOTIDE SEQUENCE</scope>
    <source>
        <strain evidence="2">VTCC 930004</strain>
    </source>
</reference>
<keyword evidence="3" id="KW-1185">Reference proteome</keyword>
<name>A0A9W8JN26_9AGAR</name>
<feature type="non-terminal residue" evidence="2">
    <location>
        <position position="267"/>
    </location>
</feature>
<protein>
    <submittedName>
        <fullName evidence="2">Uncharacterized protein</fullName>
    </submittedName>
</protein>